<dbReference type="RefSeq" id="WP_067280629.1">
    <property type="nucleotide sequence ID" value="NZ_LOHS01000093.1"/>
</dbReference>
<dbReference type="Gene3D" id="3.30.450.20">
    <property type="entry name" value="PAS domain"/>
    <property type="match status" value="1"/>
</dbReference>
<dbReference type="InterPro" id="IPR035965">
    <property type="entry name" value="PAS-like_dom_sf"/>
</dbReference>
<dbReference type="EMBL" id="LOHS01000093">
    <property type="protein sequence ID" value="OAH12235.1"/>
    <property type="molecule type" value="Genomic_DNA"/>
</dbReference>
<organism evidence="4 5">
    <name type="scientific">Streptomyces jeddahensis</name>
    <dbReference type="NCBI Taxonomy" id="1716141"/>
    <lineage>
        <taxon>Bacteria</taxon>
        <taxon>Bacillati</taxon>
        <taxon>Actinomycetota</taxon>
        <taxon>Actinomycetes</taxon>
        <taxon>Kitasatosporales</taxon>
        <taxon>Streptomycetaceae</taxon>
        <taxon>Streptomyces</taxon>
    </lineage>
</organism>
<dbReference type="SMART" id="SM01012">
    <property type="entry name" value="ANTAR"/>
    <property type="match status" value="1"/>
</dbReference>
<evidence type="ECO:0000256" key="2">
    <source>
        <dbReference type="SAM" id="MobiDB-lite"/>
    </source>
</evidence>
<dbReference type="PANTHER" id="PTHR43156:SF2">
    <property type="entry name" value="STAGE II SPORULATION PROTEIN E"/>
    <property type="match status" value="1"/>
</dbReference>
<dbReference type="SUPFAM" id="SSF81606">
    <property type="entry name" value="PP2C-like"/>
    <property type="match status" value="1"/>
</dbReference>
<evidence type="ECO:0000313" key="5">
    <source>
        <dbReference type="Proteomes" id="UP000077381"/>
    </source>
</evidence>
<proteinExistence type="predicted"/>
<dbReference type="InterPro" id="IPR005561">
    <property type="entry name" value="ANTAR"/>
</dbReference>
<dbReference type="AlphaFoldDB" id="A0A177HMV7"/>
<dbReference type="Pfam" id="PF03861">
    <property type="entry name" value="ANTAR"/>
    <property type="match status" value="1"/>
</dbReference>
<dbReference type="InterPro" id="IPR011006">
    <property type="entry name" value="CheY-like_superfamily"/>
</dbReference>
<evidence type="ECO:0000313" key="4">
    <source>
        <dbReference type="EMBL" id="OAH12235.1"/>
    </source>
</evidence>
<dbReference type="SUPFAM" id="SSF52172">
    <property type="entry name" value="CheY-like"/>
    <property type="match status" value="1"/>
</dbReference>
<keyword evidence="5" id="KW-1185">Reference proteome</keyword>
<feature type="region of interest" description="Disordered" evidence="2">
    <location>
        <begin position="101"/>
        <end position="184"/>
    </location>
</feature>
<dbReference type="InterPro" id="IPR001932">
    <property type="entry name" value="PPM-type_phosphatase-like_dom"/>
</dbReference>
<sequence length="833" mass="87495">MNRPVREQGPSRGPDAGRDDLAAAVTALTAEVAALRTELARRHLLDLAAGVLMAQLSLSPSDATDHLARLAGSAGLSLEDLAADVVNAAAGTVVAGKLSAAPAGAADGHRGEPTDGGAARDRADMPSAGAAQTARPPGPAEGGPKAPSTPPATSGPRPTDSARDTAVASASRGPGPDHVRRARQAVAVAETQGRIGAVADSLLEGGLRPLGVQAVWLWRRTASNCLQLVGHAGVSPLEASHWRWLTPEAAGPLHRALTAAAPAWLPAGPPDGERLPGPHRNAARAVVPLRRAGLIAGLALAVWPGPAELDETVRRALPGLLEPASRLLDLAGPDPDDPPGLAGLLDLLAHPAMVLRTRPATRPAPSELVVEHLNEAALCSTDMVPDPAGRPLAQVFPSVHAELVRLVADAREHAAPQRAVQLPPGHRPGRPAPLLDVRVLPLSAERSLVLWHVSTDPGPAVVRVARRLENVATFEDDLTTDESRWSDQAYTIFGVPRDGPPLPLRQLGGRLHPADAVHLEELLTALTRRLEGAHTVVRVLRDDGALRHVRIAAEPLLTCGVLTGITGIYQDVSAQHHTEVALNATFDQLTTVQAQAAIRRRLVVELQQAIVPEVPTFEKLPGLQVAARYRPAAEEYQVGGDWYDVMPLAGGGVLMAVGDIAGHGIDAATGMVALRNALRGLAVTGHSPGRLMAWLNQVTLHADGQPTATAVCALYDPDTRSLRWASAGHLPLLLLREGHADLLDPPRNILLGAVPGAEYAETVTRLLPEDTLVLYTDGFIESHHMGLDQSLALLRREAERLGPGEVDEQADRLLGAVTGDTDDDTSLVVVRVL</sequence>
<feature type="domain" description="ANTAR" evidence="3">
    <location>
        <begin position="25"/>
        <end position="86"/>
    </location>
</feature>
<dbReference type="InterPro" id="IPR036388">
    <property type="entry name" value="WH-like_DNA-bd_sf"/>
</dbReference>
<dbReference type="PATRIC" id="fig|1716141.3.peg.4660"/>
<evidence type="ECO:0000259" key="3">
    <source>
        <dbReference type="PROSITE" id="PS50921"/>
    </source>
</evidence>
<dbReference type="Gene3D" id="1.10.10.10">
    <property type="entry name" value="Winged helix-like DNA-binding domain superfamily/Winged helix DNA-binding domain"/>
    <property type="match status" value="1"/>
</dbReference>
<dbReference type="Proteomes" id="UP000077381">
    <property type="component" value="Unassembled WGS sequence"/>
</dbReference>
<dbReference type="GO" id="GO:0016791">
    <property type="term" value="F:phosphatase activity"/>
    <property type="evidence" value="ECO:0007669"/>
    <property type="project" value="TreeGrafter"/>
</dbReference>
<reference evidence="4 5" key="1">
    <citation type="submission" date="2015-12" db="EMBL/GenBank/DDBJ databases">
        <title>Genome sequence of Streptomyces sp. G25.</title>
        <authorList>
            <person name="Poehlein A."/>
            <person name="Roettig A."/>
            <person name="Hiessl S."/>
            <person name="Hauschild P."/>
            <person name="Schauer J."/>
            <person name="Madkour M.H."/>
            <person name="Al-Ansari A.M."/>
            <person name="Almakishah N.H."/>
            <person name="Steinbuechel A."/>
            <person name="Daniel R."/>
        </authorList>
    </citation>
    <scope>NUCLEOTIDE SEQUENCE [LARGE SCALE GENOMIC DNA]</scope>
    <source>
        <strain evidence="5">G25(2015)</strain>
    </source>
</reference>
<accession>A0A177HMV7</accession>
<dbReference type="PROSITE" id="PS50921">
    <property type="entry name" value="ANTAR"/>
    <property type="match status" value="1"/>
</dbReference>
<dbReference type="Pfam" id="PF07228">
    <property type="entry name" value="SpoIIE"/>
    <property type="match status" value="1"/>
</dbReference>
<dbReference type="Gene3D" id="3.60.40.10">
    <property type="entry name" value="PPM-type phosphatase domain"/>
    <property type="match status" value="1"/>
</dbReference>
<evidence type="ECO:0000256" key="1">
    <source>
        <dbReference type="ARBA" id="ARBA00022801"/>
    </source>
</evidence>
<name>A0A177HMV7_9ACTN</name>
<dbReference type="GO" id="GO:0003723">
    <property type="term" value="F:RNA binding"/>
    <property type="evidence" value="ECO:0007669"/>
    <property type="project" value="InterPro"/>
</dbReference>
<feature type="compositionally biased region" description="Basic and acidic residues" evidence="2">
    <location>
        <begin position="107"/>
        <end position="124"/>
    </location>
</feature>
<gene>
    <name evidence="4" type="primary">rsbU_19</name>
    <name evidence="4" type="ORF">STSP_44300</name>
</gene>
<dbReference type="SUPFAM" id="SSF55785">
    <property type="entry name" value="PYP-like sensor domain (PAS domain)"/>
    <property type="match status" value="1"/>
</dbReference>
<keyword evidence="1 4" id="KW-0378">Hydrolase</keyword>
<dbReference type="PANTHER" id="PTHR43156">
    <property type="entry name" value="STAGE II SPORULATION PROTEIN E-RELATED"/>
    <property type="match status" value="1"/>
</dbReference>
<dbReference type="EC" id="3.1.3.3" evidence="4"/>
<dbReference type="OrthoDB" id="7943561at2"/>
<comment type="caution">
    <text evidence="4">The sequence shown here is derived from an EMBL/GenBank/DDBJ whole genome shotgun (WGS) entry which is preliminary data.</text>
</comment>
<dbReference type="InterPro" id="IPR052016">
    <property type="entry name" value="Bact_Sigma-Reg"/>
</dbReference>
<dbReference type="STRING" id="1716141.STSP_44300"/>
<protein>
    <submittedName>
        <fullName evidence="4">Phosphoserine phosphatase RsbU</fullName>
        <ecNumber evidence="4">3.1.3.3</ecNumber>
    </submittedName>
</protein>
<dbReference type="InterPro" id="IPR036457">
    <property type="entry name" value="PPM-type-like_dom_sf"/>
</dbReference>
<dbReference type="SMART" id="SM00331">
    <property type="entry name" value="PP2C_SIG"/>
    <property type="match status" value="1"/>
</dbReference>